<organism evidence="3 4">
    <name type="scientific">Lecanosticta acicola</name>
    <dbReference type="NCBI Taxonomy" id="111012"/>
    <lineage>
        <taxon>Eukaryota</taxon>
        <taxon>Fungi</taxon>
        <taxon>Dikarya</taxon>
        <taxon>Ascomycota</taxon>
        <taxon>Pezizomycotina</taxon>
        <taxon>Dothideomycetes</taxon>
        <taxon>Dothideomycetidae</taxon>
        <taxon>Mycosphaerellales</taxon>
        <taxon>Mycosphaerellaceae</taxon>
        <taxon>Lecanosticta</taxon>
    </lineage>
</organism>
<evidence type="ECO:0000313" key="3">
    <source>
        <dbReference type="EMBL" id="CAK4031622.1"/>
    </source>
</evidence>
<dbReference type="Pfam" id="PF13883">
    <property type="entry name" value="CREG_beta-barrel"/>
    <property type="match status" value="1"/>
</dbReference>
<evidence type="ECO:0000256" key="1">
    <source>
        <dbReference type="SAM" id="SignalP"/>
    </source>
</evidence>
<dbReference type="Gene3D" id="2.30.110.10">
    <property type="entry name" value="Electron Transport, Fmn-binding Protein, Chain A"/>
    <property type="match status" value="1"/>
</dbReference>
<evidence type="ECO:0000313" key="4">
    <source>
        <dbReference type="Proteomes" id="UP001296104"/>
    </source>
</evidence>
<comment type="caution">
    <text evidence="3">The sequence shown here is derived from an EMBL/GenBank/DDBJ whole genome shotgun (WGS) entry which is preliminary data.</text>
</comment>
<proteinExistence type="predicted"/>
<evidence type="ECO:0000259" key="2">
    <source>
        <dbReference type="Pfam" id="PF13883"/>
    </source>
</evidence>
<reference evidence="3" key="1">
    <citation type="submission" date="2023-11" db="EMBL/GenBank/DDBJ databases">
        <authorList>
            <person name="Alioto T."/>
            <person name="Alioto T."/>
            <person name="Gomez Garrido J."/>
        </authorList>
    </citation>
    <scope>NUCLEOTIDE SEQUENCE</scope>
</reference>
<feature type="domain" description="CREG-like beta-barrel" evidence="2">
    <location>
        <begin position="44"/>
        <end position="242"/>
    </location>
</feature>
<dbReference type="InterPro" id="IPR012349">
    <property type="entry name" value="Split_barrel_FMN-bd"/>
</dbReference>
<keyword evidence="1" id="KW-0732">Signal</keyword>
<dbReference type="SUPFAM" id="SSF50475">
    <property type="entry name" value="FMN-binding split barrel"/>
    <property type="match status" value="1"/>
</dbReference>
<feature type="chain" id="PRO_5042526484" description="CREG-like beta-barrel domain-containing protein" evidence="1">
    <location>
        <begin position="17"/>
        <end position="277"/>
    </location>
</feature>
<dbReference type="Proteomes" id="UP001296104">
    <property type="component" value="Unassembled WGS sequence"/>
</dbReference>
<dbReference type="InterPro" id="IPR055343">
    <property type="entry name" value="CREG_beta-barrel"/>
</dbReference>
<dbReference type="EMBL" id="CAVMBE010000050">
    <property type="protein sequence ID" value="CAK4031622.1"/>
    <property type="molecule type" value="Genomic_DNA"/>
</dbReference>
<dbReference type="PANTHER" id="PTHR37273">
    <property type="entry name" value="CHROMOSOME 8, WHOLE GENOME SHOTGUN SEQUENCE"/>
    <property type="match status" value="1"/>
</dbReference>
<dbReference type="PANTHER" id="PTHR37273:SF1">
    <property type="entry name" value="ADL397C-AP"/>
    <property type="match status" value="1"/>
</dbReference>
<accession>A0AAI8Z391</accession>
<dbReference type="AlphaFoldDB" id="A0AAI8Z391"/>
<protein>
    <recommendedName>
        <fullName evidence="2">CREG-like beta-barrel domain-containing protein</fullName>
    </recommendedName>
</protein>
<sequence>MKANLLLSALVSGAAAKSIAPPGPPVQHIFSNPPEEHGEWYKLPTVRESAAMARKILHLTTLGTLVTRFPGPSSAGEVDLQDSRPANVAGDGVGLMEYYADCDPHTGNPIMLAIDIATPFRNYKQGSNISLSVRWWPERKKTYSSLFWSPSDEEEGIPTPHTPAALPRFSLHGHLVDVSPNRSDYDRIQKCFLRSHPDSIYWQPGNEVSHASHYVQLVVEHVFWFGGFGDRARIQWLPVEEWRNVSMKEAFEARLPGEHKKKKTSCTSDKSWWRNWL</sequence>
<gene>
    <name evidence="3" type="ORF">LECACI_7A006780</name>
</gene>
<keyword evidence="4" id="KW-1185">Reference proteome</keyword>
<feature type="signal peptide" evidence="1">
    <location>
        <begin position="1"/>
        <end position="16"/>
    </location>
</feature>
<name>A0AAI8Z391_9PEZI</name>